<name>A0A2Z6QFD7_9GLOM</name>
<comment type="caution">
    <text evidence="1">The sequence shown here is derived from an EMBL/GenBank/DDBJ whole genome shotgun (WGS) entry which is preliminary data.</text>
</comment>
<evidence type="ECO:0000313" key="2">
    <source>
        <dbReference type="Proteomes" id="UP000247702"/>
    </source>
</evidence>
<evidence type="ECO:0000313" key="1">
    <source>
        <dbReference type="EMBL" id="GBB87302.1"/>
    </source>
</evidence>
<dbReference type="Proteomes" id="UP000247702">
    <property type="component" value="Unassembled WGS sequence"/>
</dbReference>
<dbReference type="AlphaFoldDB" id="A0A2Z6QFD7"/>
<accession>A0A2Z6QFD7</accession>
<reference evidence="1 2" key="1">
    <citation type="submission" date="2017-11" db="EMBL/GenBank/DDBJ databases">
        <title>The genome of Rhizophagus clarus HR1 reveals common genetic basis of auxotrophy among arbuscular mycorrhizal fungi.</title>
        <authorList>
            <person name="Kobayashi Y."/>
        </authorList>
    </citation>
    <scope>NUCLEOTIDE SEQUENCE [LARGE SCALE GENOMIC DNA]</scope>
    <source>
        <strain evidence="1 2">HR1</strain>
    </source>
</reference>
<organism evidence="1 2">
    <name type="scientific">Rhizophagus clarus</name>
    <dbReference type="NCBI Taxonomy" id="94130"/>
    <lineage>
        <taxon>Eukaryota</taxon>
        <taxon>Fungi</taxon>
        <taxon>Fungi incertae sedis</taxon>
        <taxon>Mucoromycota</taxon>
        <taxon>Glomeromycotina</taxon>
        <taxon>Glomeromycetes</taxon>
        <taxon>Glomerales</taxon>
        <taxon>Glomeraceae</taxon>
        <taxon>Rhizophagus</taxon>
    </lineage>
</organism>
<gene>
    <name evidence="1" type="ORF">RclHR1_13730012</name>
</gene>
<sequence length="101" mass="11828">MACARQLKRCSYRIFSFDSVNPSQWDDFSAHTDKLCHISPNIFAFWHVNRMCEYLHTNIIASANAVLPARTVSNDHTPRLPKDLETLLQHYRFLNRILHSI</sequence>
<protein>
    <submittedName>
        <fullName evidence="1">Uncharacterized protein</fullName>
    </submittedName>
</protein>
<keyword evidence="2" id="KW-1185">Reference proteome</keyword>
<dbReference type="EMBL" id="BEXD01000417">
    <property type="protein sequence ID" value="GBB87302.1"/>
    <property type="molecule type" value="Genomic_DNA"/>
</dbReference>
<proteinExistence type="predicted"/>